<organism evidence="2">
    <name type="scientific">Cymbium olla</name>
    <name type="common">Algarve volute</name>
    <name type="synonym">Voluta olla</name>
    <dbReference type="NCBI Taxonomy" id="543401"/>
    <lineage>
        <taxon>Eukaryota</taxon>
        <taxon>Metazoa</taxon>
        <taxon>Spiralia</taxon>
        <taxon>Lophotrochozoa</taxon>
        <taxon>Mollusca</taxon>
        <taxon>Gastropoda</taxon>
        <taxon>Caenogastropoda</taxon>
        <taxon>Neogastropoda</taxon>
        <taxon>Volutoidea</taxon>
        <taxon>Volutidae</taxon>
        <taxon>Cymbium</taxon>
    </lineage>
</organism>
<name>C8XQT8_CYMOL</name>
<dbReference type="EMBL" id="EU827199">
    <property type="protein sequence ID" value="ACF04869.1"/>
    <property type="molecule type" value="Genomic_DNA"/>
</dbReference>
<accession>C8XQT8</accession>
<dbReference type="AlphaFoldDB" id="C8XQT8"/>
<proteinExistence type="predicted"/>
<evidence type="ECO:0000313" key="2">
    <source>
        <dbReference type="EMBL" id="ACF04869.1"/>
    </source>
</evidence>
<sequence>MPQLSPLNWVFLFMLFWFMISAISVMIWWSSKMNFNLESGFKDFNENKWNW</sequence>
<protein>
    <submittedName>
        <fullName evidence="2">ATP synthase F0 subunit 8</fullName>
    </submittedName>
</protein>
<keyword evidence="1" id="KW-0472">Membrane</keyword>
<gene>
    <name evidence="2" type="primary">ATP8</name>
</gene>
<dbReference type="GeneID" id="8445227"/>
<keyword evidence="1" id="KW-0812">Transmembrane</keyword>
<reference evidence="2" key="1">
    <citation type="journal article" date="2009" name="BMC Evol. Biol.">
        <title>Neogastropod phylogenetic relationships based on entire mitochondrial genomes.</title>
        <authorList>
            <person name="Cunha R.L."/>
            <person name="Grande C."/>
            <person name="Zardoya R."/>
        </authorList>
    </citation>
    <scope>NUCLEOTIDE SEQUENCE</scope>
</reference>
<dbReference type="CTD" id="4509"/>
<evidence type="ECO:0000256" key="1">
    <source>
        <dbReference type="SAM" id="Phobius"/>
    </source>
</evidence>
<keyword evidence="1" id="KW-1133">Transmembrane helix</keyword>
<dbReference type="RefSeq" id="YP_003204775.1">
    <property type="nucleotide sequence ID" value="NC_013245.1"/>
</dbReference>
<geneLocation type="mitochondrion" evidence="2"/>
<keyword evidence="2" id="KW-0496">Mitochondrion</keyword>
<feature type="transmembrane region" description="Helical" evidence="1">
    <location>
        <begin position="6"/>
        <end position="29"/>
    </location>
</feature>